<evidence type="ECO:0000259" key="3">
    <source>
        <dbReference type="PROSITE" id="PS50093"/>
    </source>
</evidence>
<keyword evidence="2" id="KW-0472">Membrane</keyword>
<accession>A0A365Y3M4</accession>
<evidence type="ECO:0000256" key="1">
    <source>
        <dbReference type="SAM" id="MobiDB-lite"/>
    </source>
</evidence>
<keyword evidence="2" id="KW-1133">Transmembrane helix</keyword>
<dbReference type="InterPro" id="IPR026341">
    <property type="entry name" value="T9SS_type_B"/>
</dbReference>
<dbReference type="InterPro" id="IPR022409">
    <property type="entry name" value="PKD/Chitinase_dom"/>
</dbReference>
<feature type="domain" description="PKD" evidence="3">
    <location>
        <begin position="926"/>
        <end position="968"/>
    </location>
</feature>
<keyword evidence="5" id="KW-1185">Reference proteome</keyword>
<dbReference type="AlphaFoldDB" id="A0A365Y3M4"/>
<name>A0A365Y3M4_9BACT</name>
<feature type="domain" description="PKD" evidence="3">
    <location>
        <begin position="1069"/>
        <end position="1151"/>
    </location>
</feature>
<evidence type="ECO:0000313" key="5">
    <source>
        <dbReference type="Proteomes" id="UP000253410"/>
    </source>
</evidence>
<dbReference type="Pfam" id="PF25778">
    <property type="entry name" value="DUF7948"/>
    <property type="match status" value="1"/>
</dbReference>
<organism evidence="4 5">
    <name type="scientific">Chitinophaga flava</name>
    <dbReference type="NCBI Taxonomy" id="2259036"/>
    <lineage>
        <taxon>Bacteria</taxon>
        <taxon>Pseudomonadati</taxon>
        <taxon>Bacteroidota</taxon>
        <taxon>Chitinophagia</taxon>
        <taxon>Chitinophagales</taxon>
        <taxon>Chitinophagaceae</taxon>
        <taxon>Chitinophaga</taxon>
    </lineage>
</organism>
<dbReference type="OrthoDB" id="1652165at2"/>
<dbReference type="PANTHER" id="PTHR35580">
    <property type="entry name" value="CELL SURFACE GLYCOPROTEIN (S-LAYER PROTEIN)-LIKE PROTEIN"/>
    <property type="match status" value="1"/>
</dbReference>
<proteinExistence type="predicted"/>
<dbReference type="Gene3D" id="2.60.40.10">
    <property type="entry name" value="Immunoglobulins"/>
    <property type="match status" value="4"/>
</dbReference>
<gene>
    <name evidence="4" type="ORF">DF182_08430</name>
</gene>
<dbReference type="PROSITE" id="PS50093">
    <property type="entry name" value="PKD"/>
    <property type="match status" value="4"/>
</dbReference>
<feature type="domain" description="PKD" evidence="3">
    <location>
        <begin position="822"/>
        <end position="877"/>
    </location>
</feature>
<feature type="compositionally biased region" description="Polar residues" evidence="1">
    <location>
        <begin position="117"/>
        <end position="128"/>
    </location>
</feature>
<dbReference type="InterPro" id="IPR013783">
    <property type="entry name" value="Ig-like_fold"/>
</dbReference>
<keyword evidence="2" id="KW-0812">Transmembrane</keyword>
<dbReference type="SUPFAM" id="SSF49299">
    <property type="entry name" value="PKD domain"/>
    <property type="match status" value="4"/>
</dbReference>
<dbReference type="InterPro" id="IPR035986">
    <property type="entry name" value="PKD_dom_sf"/>
</dbReference>
<sequence>MYIGFFSIKINFIPLKFTLPSGLAGMMILLLFTGYKARGQQQTNFTPLNFIENKGQWDPQVLYKSDVGTADIYLRKTGFTFMLYSKEDMHDLYEYMHGHGAATDSSASAVIVGKNSASAGKSVNNPAVSSGEKPPPRPGRLPDVRGHAYKVDFIGANPSPEIIPEKQQEAISNYFIGNDRTKWASNVKSYQGLVYKSIYPGIDAHVYSDASQLKYDIIVAAGANPDKIQLSYEGAAGMEIKKGQLLVHTSVGDVLEQLPYAYQYVNNQRVPVKVSYRLNGNKVGFKISGEYNQAYPLVIDPVYVFSTVSGSRADNWGFTATYDDAGNFYGGGIVFNNGYPVTTGAFKTAFNGGAFDIAISKFNPNGTKLIYATYLGGDGQEQPHSLFVDQQGNLVISGRTTSGNYPYDKIEGTNRGGWDIVVTKLNATGTGLIGSLIIAGSGDDGVNMRENRAGGDWVLLRNYGDDARSEVVIDDAGYIYVASCTRSSDFPVTAGVFQGTFGGSQDGVVMKINPMCRGLVWASYLGGSAEDAAYVIALNKLNTLYVAGGTASGNFPVTPGVIYPAYRGGVCDGFIAHITNDGTKILQSTFLGSDDPSADQVYGIQLDKNGYIYAMGTTEGTWPIKLLNPGDYNDNSLQYIVKLQPDLSAFVYSTTFGKRRQIAGTPSISPTAFLVDRCENVYVSGWGGGINNSLHYPNSGTFGLPEKNAIQSTTDGMDFYFFVLQRDAASQLFGSWFGGNGLYEHVDGGTSRFDRNGVIYQGICAWCNVSQNGAKPRYPTTPGAYSSTPPPGCNYGALKIAFNLDGVKAGIKTLNRRVNYCAPKEITFVDTTRLSAERWEWHFGDGSPVVIGTDTVKHTFQNVGSYTIMLVKVDRASCNGADTAYIDIKLGDNEAKFDFDAQRQQPCQDLAYLFTSNATPAGHFGDSSFIFDLGDGSKPEYVGPSKFPYAHKFSAPGIYNVSLTLVDTNFCNAPETITKPLRVAVNVTAQFTMPDTVCLGTELKLDNGTLGGDSFLWTFEDDGSTSSDPYPTHKFNTAGLWNVKLLALDENTCNKKDSITKKVLVAPPPTADFDFTPAKATENTPVTFTNLSQGGATRALWNFGDGDTTSIWNPVHQYLRTGTYNVCLTSSNPEGCTETTCKQVSAIVVPLFDVPSAFSPNNDGVNDVFYVKAFGATKFNLKIFNRWGQLVFESSDPRIGWDGRYKGELQPIDAYAYVVSLEFTDGTKGSKTGNVTLLR</sequence>
<dbReference type="SMART" id="SM00089">
    <property type="entry name" value="PKD"/>
    <property type="match status" value="3"/>
</dbReference>
<dbReference type="EMBL" id="QFFJ01000001">
    <property type="protein sequence ID" value="RBL92594.1"/>
    <property type="molecule type" value="Genomic_DNA"/>
</dbReference>
<protein>
    <recommendedName>
        <fullName evidence="3">PKD domain-containing protein</fullName>
    </recommendedName>
</protein>
<dbReference type="InterPro" id="IPR052918">
    <property type="entry name" value="Motility_Chemotaxis_Reg"/>
</dbReference>
<dbReference type="CDD" id="cd00146">
    <property type="entry name" value="PKD"/>
    <property type="match status" value="3"/>
</dbReference>
<dbReference type="NCBIfam" id="TIGR04131">
    <property type="entry name" value="Bac_Flav_CTERM"/>
    <property type="match status" value="1"/>
</dbReference>
<dbReference type="PANTHER" id="PTHR35580:SF1">
    <property type="entry name" value="PHYTASE-LIKE DOMAIN-CONTAINING PROTEIN"/>
    <property type="match status" value="1"/>
</dbReference>
<evidence type="ECO:0000256" key="2">
    <source>
        <dbReference type="SAM" id="Phobius"/>
    </source>
</evidence>
<comment type="caution">
    <text evidence="4">The sequence shown here is derived from an EMBL/GenBank/DDBJ whole genome shotgun (WGS) entry which is preliminary data.</text>
</comment>
<evidence type="ECO:0000313" key="4">
    <source>
        <dbReference type="EMBL" id="RBL92594.1"/>
    </source>
</evidence>
<dbReference type="SUPFAM" id="SSF63829">
    <property type="entry name" value="Calcium-dependent phosphotriesterase"/>
    <property type="match status" value="1"/>
</dbReference>
<reference evidence="4 5" key="1">
    <citation type="submission" date="2018-05" db="EMBL/GenBank/DDBJ databases">
        <title>Chitinophaga sp. K3CV102501T nov., isolated from isolated from a monsoon evergreen broad-leaved forest soil.</title>
        <authorList>
            <person name="Lv Y."/>
        </authorList>
    </citation>
    <scope>NUCLEOTIDE SEQUENCE [LARGE SCALE GENOMIC DNA]</scope>
    <source>
        <strain evidence="4 5">GDMCC 1.1325</strain>
    </source>
</reference>
<dbReference type="InterPro" id="IPR000601">
    <property type="entry name" value="PKD_dom"/>
</dbReference>
<dbReference type="Proteomes" id="UP000253410">
    <property type="component" value="Unassembled WGS sequence"/>
</dbReference>
<feature type="domain" description="PKD" evidence="3">
    <location>
        <begin position="1014"/>
        <end position="1049"/>
    </location>
</feature>
<feature type="region of interest" description="Disordered" evidence="1">
    <location>
        <begin position="117"/>
        <end position="142"/>
    </location>
</feature>
<dbReference type="Pfam" id="PF18911">
    <property type="entry name" value="PKD_4"/>
    <property type="match status" value="2"/>
</dbReference>
<feature type="transmembrane region" description="Helical" evidence="2">
    <location>
        <begin position="12"/>
        <end position="35"/>
    </location>
</feature>
<dbReference type="InterPro" id="IPR057708">
    <property type="entry name" value="DUF7948"/>
</dbReference>
<dbReference type="Pfam" id="PF13585">
    <property type="entry name" value="CHU_C"/>
    <property type="match status" value="1"/>
</dbReference>